<name>A0A8H7W830_9HELO</name>
<evidence type="ECO:0000313" key="2">
    <source>
        <dbReference type="Proteomes" id="UP000664132"/>
    </source>
</evidence>
<protein>
    <submittedName>
        <fullName evidence="1">Uncharacterized protein</fullName>
    </submittedName>
</protein>
<dbReference type="Proteomes" id="UP000664132">
    <property type="component" value="Unassembled WGS sequence"/>
</dbReference>
<reference evidence="1" key="1">
    <citation type="submission" date="2021-02" db="EMBL/GenBank/DDBJ databases">
        <title>Genome sequence Cadophora malorum strain M34.</title>
        <authorList>
            <person name="Stefanovic E."/>
            <person name="Vu D."/>
            <person name="Scully C."/>
            <person name="Dijksterhuis J."/>
            <person name="Roader J."/>
            <person name="Houbraken J."/>
        </authorList>
    </citation>
    <scope>NUCLEOTIDE SEQUENCE</scope>
    <source>
        <strain evidence="1">M34</strain>
    </source>
</reference>
<sequence>MPVTNSFLPLRQQELNQKIRANEPDQMAQLLKDVKDHIEGGPAVYQQSPYGTRDVKLPAKKCVVFLIRGKYMVDGRNDYEEGKAHVVENEETIQLQQGAAVVIITLE</sequence>
<comment type="caution">
    <text evidence="1">The sequence shown here is derived from an EMBL/GenBank/DDBJ whole genome shotgun (WGS) entry which is preliminary data.</text>
</comment>
<dbReference type="EMBL" id="JAFJYH010000080">
    <property type="protein sequence ID" value="KAG4420655.1"/>
    <property type="molecule type" value="Genomic_DNA"/>
</dbReference>
<dbReference type="AlphaFoldDB" id="A0A8H7W830"/>
<keyword evidence="2" id="KW-1185">Reference proteome</keyword>
<evidence type="ECO:0000313" key="1">
    <source>
        <dbReference type="EMBL" id="KAG4420655.1"/>
    </source>
</evidence>
<organism evidence="1 2">
    <name type="scientific">Cadophora malorum</name>
    <dbReference type="NCBI Taxonomy" id="108018"/>
    <lineage>
        <taxon>Eukaryota</taxon>
        <taxon>Fungi</taxon>
        <taxon>Dikarya</taxon>
        <taxon>Ascomycota</taxon>
        <taxon>Pezizomycotina</taxon>
        <taxon>Leotiomycetes</taxon>
        <taxon>Helotiales</taxon>
        <taxon>Ploettnerulaceae</taxon>
        <taxon>Cadophora</taxon>
    </lineage>
</organism>
<accession>A0A8H7W830</accession>
<gene>
    <name evidence="1" type="ORF">IFR04_006245</name>
</gene>
<proteinExistence type="predicted"/>